<organism evidence="2 3">
    <name type="scientific">Candidatus Sungbacteria bacterium RIFCSPLOWO2_01_FULL_47_10</name>
    <dbReference type="NCBI Taxonomy" id="1802276"/>
    <lineage>
        <taxon>Bacteria</taxon>
        <taxon>Candidatus Sungiibacteriota</taxon>
    </lineage>
</organism>
<dbReference type="AlphaFoldDB" id="A0A1G2LAJ6"/>
<dbReference type="Proteomes" id="UP000177982">
    <property type="component" value="Unassembled WGS sequence"/>
</dbReference>
<protein>
    <recommendedName>
        <fullName evidence="1">DUF6922 domain-containing protein</fullName>
    </recommendedName>
</protein>
<reference evidence="2 3" key="1">
    <citation type="journal article" date="2016" name="Nat. Commun.">
        <title>Thousands of microbial genomes shed light on interconnected biogeochemical processes in an aquifer system.</title>
        <authorList>
            <person name="Anantharaman K."/>
            <person name="Brown C.T."/>
            <person name="Hug L.A."/>
            <person name="Sharon I."/>
            <person name="Castelle C.J."/>
            <person name="Probst A.J."/>
            <person name="Thomas B.C."/>
            <person name="Singh A."/>
            <person name="Wilkins M.J."/>
            <person name="Karaoz U."/>
            <person name="Brodie E.L."/>
            <person name="Williams K.H."/>
            <person name="Hubbard S.S."/>
            <person name="Banfield J.F."/>
        </authorList>
    </citation>
    <scope>NUCLEOTIDE SEQUENCE [LARGE SCALE GENOMIC DNA]</scope>
</reference>
<accession>A0A1G2LAJ6</accession>
<dbReference type="Pfam" id="PF21956">
    <property type="entry name" value="DUF6922"/>
    <property type="match status" value="1"/>
</dbReference>
<name>A0A1G2LAJ6_9BACT</name>
<comment type="caution">
    <text evidence="2">The sequence shown here is derived from an EMBL/GenBank/DDBJ whole genome shotgun (WGS) entry which is preliminary data.</text>
</comment>
<sequence length="103" mass="11976">MRTKKKSGYVKDILWSYDLKRFDVEKFAKIVVVQAINYGEWKHWVRIADMYGSDRIRRIIENTPISEFRPAALALAAVIFGVKKMKYASRSSYIKSKKTVAKA</sequence>
<gene>
    <name evidence="2" type="ORF">A2934_00190</name>
</gene>
<feature type="domain" description="DUF6922" evidence="1">
    <location>
        <begin position="11"/>
        <end position="60"/>
    </location>
</feature>
<evidence type="ECO:0000259" key="1">
    <source>
        <dbReference type="Pfam" id="PF21956"/>
    </source>
</evidence>
<evidence type="ECO:0000313" key="3">
    <source>
        <dbReference type="Proteomes" id="UP000177982"/>
    </source>
</evidence>
<proteinExistence type="predicted"/>
<evidence type="ECO:0000313" key="2">
    <source>
        <dbReference type="EMBL" id="OHA07861.1"/>
    </source>
</evidence>
<dbReference type="InterPro" id="IPR053830">
    <property type="entry name" value="DUF6922"/>
</dbReference>
<dbReference type="EMBL" id="MHQO01000002">
    <property type="protein sequence ID" value="OHA07861.1"/>
    <property type="molecule type" value="Genomic_DNA"/>
</dbReference>